<comment type="caution">
    <text evidence="1">The sequence shown here is derived from an EMBL/GenBank/DDBJ whole genome shotgun (WGS) entry which is preliminary data.</text>
</comment>
<name>A0A4C1VP51_EUMVA</name>
<evidence type="ECO:0000313" key="1">
    <source>
        <dbReference type="EMBL" id="GBP40906.1"/>
    </source>
</evidence>
<proteinExistence type="predicted"/>
<accession>A0A4C1VP51</accession>
<sequence length="115" mass="13161">MMDGGNHLTKMYRVARGLYLGISVSNGFFRRRRERSRFTAGGARHARAPSLATGPPCIPKPKNINTFYRRTCRRQRPLLSVDTDPRTYNDVWFSDACSDRGPALAIKPHRKRANR</sequence>
<gene>
    <name evidence="1" type="ORF">EVAR_88967_1</name>
</gene>
<dbReference type="AlphaFoldDB" id="A0A4C1VP51"/>
<dbReference type="Proteomes" id="UP000299102">
    <property type="component" value="Unassembled WGS sequence"/>
</dbReference>
<keyword evidence="2" id="KW-1185">Reference proteome</keyword>
<reference evidence="1 2" key="1">
    <citation type="journal article" date="2019" name="Commun. Biol.">
        <title>The bagworm genome reveals a unique fibroin gene that provides high tensile strength.</title>
        <authorList>
            <person name="Kono N."/>
            <person name="Nakamura H."/>
            <person name="Ohtoshi R."/>
            <person name="Tomita M."/>
            <person name="Numata K."/>
            <person name="Arakawa K."/>
        </authorList>
    </citation>
    <scope>NUCLEOTIDE SEQUENCE [LARGE SCALE GENOMIC DNA]</scope>
</reference>
<evidence type="ECO:0000313" key="2">
    <source>
        <dbReference type="Proteomes" id="UP000299102"/>
    </source>
</evidence>
<organism evidence="1 2">
    <name type="scientific">Eumeta variegata</name>
    <name type="common">Bagworm moth</name>
    <name type="synonym">Eumeta japonica</name>
    <dbReference type="NCBI Taxonomy" id="151549"/>
    <lineage>
        <taxon>Eukaryota</taxon>
        <taxon>Metazoa</taxon>
        <taxon>Ecdysozoa</taxon>
        <taxon>Arthropoda</taxon>
        <taxon>Hexapoda</taxon>
        <taxon>Insecta</taxon>
        <taxon>Pterygota</taxon>
        <taxon>Neoptera</taxon>
        <taxon>Endopterygota</taxon>
        <taxon>Lepidoptera</taxon>
        <taxon>Glossata</taxon>
        <taxon>Ditrysia</taxon>
        <taxon>Tineoidea</taxon>
        <taxon>Psychidae</taxon>
        <taxon>Oiketicinae</taxon>
        <taxon>Eumeta</taxon>
    </lineage>
</organism>
<dbReference type="EMBL" id="BGZK01000389">
    <property type="protein sequence ID" value="GBP40906.1"/>
    <property type="molecule type" value="Genomic_DNA"/>
</dbReference>
<protein>
    <submittedName>
        <fullName evidence="1">Uncharacterized protein</fullName>
    </submittedName>
</protein>